<name>A0A8J2PEC4_9HEXA</name>
<proteinExistence type="predicted"/>
<evidence type="ECO:0000313" key="2">
    <source>
        <dbReference type="EMBL" id="CAG7820362.1"/>
    </source>
</evidence>
<keyword evidence="1" id="KW-1133">Transmembrane helix</keyword>
<evidence type="ECO:0000313" key="3">
    <source>
        <dbReference type="Proteomes" id="UP000708208"/>
    </source>
</evidence>
<dbReference type="Proteomes" id="UP000708208">
    <property type="component" value="Unassembled WGS sequence"/>
</dbReference>
<keyword evidence="1" id="KW-0812">Transmembrane</keyword>
<reference evidence="2" key="1">
    <citation type="submission" date="2021-06" db="EMBL/GenBank/DDBJ databases">
        <authorList>
            <person name="Hodson N. C."/>
            <person name="Mongue J. A."/>
            <person name="Jaron S. K."/>
        </authorList>
    </citation>
    <scope>NUCLEOTIDE SEQUENCE</scope>
</reference>
<protein>
    <submittedName>
        <fullName evidence="2">Uncharacterized protein</fullName>
    </submittedName>
</protein>
<dbReference type="EMBL" id="CAJVCH010476291">
    <property type="protein sequence ID" value="CAG7820362.1"/>
    <property type="molecule type" value="Genomic_DNA"/>
</dbReference>
<keyword evidence="3" id="KW-1185">Reference proteome</keyword>
<keyword evidence="1" id="KW-0472">Membrane</keyword>
<dbReference type="OrthoDB" id="6157630at2759"/>
<organism evidence="2 3">
    <name type="scientific">Allacma fusca</name>
    <dbReference type="NCBI Taxonomy" id="39272"/>
    <lineage>
        <taxon>Eukaryota</taxon>
        <taxon>Metazoa</taxon>
        <taxon>Ecdysozoa</taxon>
        <taxon>Arthropoda</taxon>
        <taxon>Hexapoda</taxon>
        <taxon>Collembola</taxon>
        <taxon>Symphypleona</taxon>
        <taxon>Sminthuridae</taxon>
        <taxon>Allacma</taxon>
    </lineage>
</organism>
<feature type="transmembrane region" description="Helical" evidence="1">
    <location>
        <begin position="20"/>
        <end position="43"/>
    </location>
</feature>
<accession>A0A8J2PEC4</accession>
<comment type="caution">
    <text evidence="2">The sequence shown here is derived from an EMBL/GenBank/DDBJ whole genome shotgun (WGS) entry which is preliminary data.</text>
</comment>
<feature type="non-terminal residue" evidence="2">
    <location>
        <position position="1"/>
    </location>
</feature>
<dbReference type="AlphaFoldDB" id="A0A8J2PEC4"/>
<sequence length="166" mass="19018">MKELKLLLWKNFKIMSREKIATLVEIMFPTTCVIVFAIFRVVIKREDIQNPVIYEPFDISGIPKSVREDASVIYYSPTNRVTDSLMNIVLEKFFTSRGLNYTVKAFDREDALVRAYVKSRDEDPDSLSRGPLLAGIVFDNIGSKKLPSNIKVKFDASIEEDFDVNV</sequence>
<evidence type="ECO:0000256" key="1">
    <source>
        <dbReference type="SAM" id="Phobius"/>
    </source>
</evidence>
<gene>
    <name evidence="2" type="ORF">AFUS01_LOCUS30755</name>
</gene>